<comment type="caution">
    <text evidence="7">The sequence shown here is derived from an EMBL/GenBank/DDBJ whole genome shotgun (WGS) entry which is preliminary data.</text>
</comment>
<proteinExistence type="predicted"/>
<feature type="transmembrane region" description="Helical" evidence="6">
    <location>
        <begin position="32"/>
        <end position="53"/>
    </location>
</feature>
<keyword evidence="2" id="KW-1003">Cell membrane</keyword>
<name>A0A934NH09_9BACT</name>
<feature type="transmembrane region" description="Helical" evidence="6">
    <location>
        <begin position="103"/>
        <end position="131"/>
    </location>
</feature>
<dbReference type="PANTHER" id="PTHR42770">
    <property type="entry name" value="AMINO ACID TRANSPORTER-RELATED"/>
    <property type="match status" value="1"/>
</dbReference>
<comment type="subcellular location">
    <subcellularLocation>
        <location evidence="1">Cell membrane</location>
        <topology evidence="1">Multi-pass membrane protein</topology>
    </subcellularLocation>
</comment>
<dbReference type="EMBL" id="JAEKNQ010000025">
    <property type="protein sequence ID" value="MBJ7602887.1"/>
    <property type="molecule type" value="Genomic_DNA"/>
</dbReference>
<feature type="transmembrane region" description="Helical" evidence="6">
    <location>
        <begin position="463"/>
        <end position="481"/>
    </location>
</feature>
<accession>A0A934NH09</accession>
<evidence type="ECO:0000256" key="1">
    <source>
        <dbReference type="ARBA" id="ARBA00004651"/>
    </source>
</evidence>
<feature type="transmembrane region" description="Helical" evidence="6">
    <location>
        <begin position="587"/>
        <end position="605"/>
    </location>
</feature>
<feature type="transmembrane region" description="Helical" evidence="6">
    <location>
        <begin position="219"/>
        <end position="236"/>
    </location>
</feature>
<evidence type="ECO:0000256" key="6">
    <source>
        <dbReference type="SAM" id="Phobius"/>
    </source>
</evidence>
<protein>
    <submittedName>
        <fullName evidence="7">APC family permease</fullName>
    </submittedName>
</protein>
<gene>
    <name evidence="7" type="ORF">JF888_06800</name>
</gene>
<evidence type="ECO:0000256" key="5">
    <source>
        <dbReference type="ARBA" id="ARBA00023136"/>
    </source>
</evidence>
<evidence type="ECO:0000256" key="2">
    <source>
        <dbReference type="ARBA" id="ARBA00022475"/>
    </source>
</evidence>
<keyword evidence="4 6" id="KW-1133">Transmembrane helix</keyword>
<dbReference type="Pfam" id="PF13520">
    <property type="entry name" value="AA_permease_2"/>
    <property type="match status" value="1"/>
</dbReference>
<feature type="transmembrane region" description="Helical" evidence="6">
    <location>
        <begin position="256"/>
        <end position="279"/>
    </location>
</feature>
<dbReference type="GO" id="GO:0005886">
    <property type="term" value="C:plasma membrane"/>
    <property type="evidence" value="ECO:0007669"/>
    <property type="project" value="UniProtKB-SubCell"/>
</dbReference>
<dbReference type="RefSeq" id="WP_338177970.1">
    <property type="nucleotide sequence ID" value="NZ_JAEKNQ010000025.1"/>
</dbReference>
<feature type="transmembrane region" description="Helical" evidence="6">
    <location>
        <begin position="394"/>
        <end position="415"/>
    </location>
</feature>
<feature type="transmembrane region" description="Helical" evidence="6">
    <location>
        <begin position="59"/>
        <end position="82"/>
    </location>
</feature>
<reference evidence="7 8" key="1">
    <citation type="submission" date="2020-10" db="EMBL/GenBank/DDBJ databases">
        <title>Ca. Dormibacterota MAGs.</title>
        <authorList>
            <person name="Montgomery K."/>
        </authorList>
    </citation>
    <scope>NUCLEOTIDE SEQUENCE [LARGE SCALE GENOMIC DNA]</scope>
    <source>
        <strain evidence="7">SC8811_S16_3</strain>
    </source>
</reference>
<evidence type="ECO:0000313" key="7">
    <source>
        <dbReference type="EMBL" id="MBJ7602887.1"/>
    </source>
</evidence>
<feature type="transmembrane region" description="Helical" evidence="6">
    <location>
        <begin position="369"/>
        <end position="388"/>
    </location>
</feature>
<evidence type="ECO:0000256" key="3">
    <source>
        <dbReference type="ARBA" id="ARBA00022692"/>
    </source>
</evidence>
<dbReference type="GO" id="GO:0022857">
    <property type="term" value="F:transmembrane transporter activity"/>
    <property type="evidence" value="ECO:0007669"/>
    <property type="project" value="InterPro"/>
</dbReference>
<feature type="transmembrane region" description="Helical" evidence="6">
    <location>
        <begin position="191"/>
        <end position="213"/>
    </location>
</feature>
<evidence type="ECO:0000313" key="8">
    <source>
        <dbReference type="Proteomes" id="UP000620075"/>
    </source>
</evidence>
<dbReference type="AlphaFoldDB" id="A0A934NH09"/>
<evidence type="ECO:0000256" key="4">
    <source>
        <dbReference type="ARBA" id="ARBA00022989"/>
    </source>
</evidence>
<feature type="transmembrane region" description="Helical" evidence="6">
    <location>
        <begin position="151"/>
        <end position="170"/>
    </location>
</feature>
<keyword evidence="3 6" id="KW-0812">Transmembrane</keyword>
<organism evidence="7 8">
    <name type="scientific">Candidatus Dormiibacter inghamiae</name>
    <dbReference type="NCBI Taxonomy" id="3127013"/>
    <lineage>
        <taxon>Bacteria</taxon>
        <taxon>Bacillati</taxon>
        <taxon>Candidatus Dormiibacterota</taxon>
        <taxon>Candidatus Dormibacteria</taxon>
        <taxon>Candidatus Dormibacterales</taxon>
        <taxon>Candidatus Dormibacteraceae</taxon>
        <taxon>Candidatus Dormiibacter</taxon>
    </lineage>
</organism>
<dbReference type="Gene3D" id="1.20.1740.10">
    <property type="entry name" value="Amino acid/polyamine transporter I"/>
    <property type="match status" value="1"/>
</dbReference>
<sequence length="623" mass="67065">MDKEVAVQQHGSTPGDLRFHVRSRRSKLPRTLGAPALFSACYGNVGSSIYYGLGVTAAFALGLTPLALILAGFIFVTTALNYAEGTTAIPHAGGSSSFARRAFNTPVGFIVGWIQLLNYTATVAISSYFAIGYLGVFGQYLAFFKHISDPTWHSLAAVALTGCLVVVNVIGIQESSVMNLILSLLDLGTQLVLVILGVVLLLNLSTVIHNIHWGVAPTWGHFLSSISIAMVTYTGIETISNMSEEAKNPSKAVPRATYAVIVAVLFVSAFLPTIGMSVFPVHMDAHGAFSTELATTWKGDPVAGIVTFFQPPALAFWAGIWVAILAFTILVIATNAGLIGISRLSYSLATNEMFPSAFGKLHTRFKTPYVSVIVFGVAAALLILPAQIDLMAAVYSLAATFAFAVAHLAVMRLRFVEPFLRRPYRMPFNIPFGRSSIPVLSILGAVAIGSVFTQLLLENVGNSTFIYVAWLVAGGLSYVAYQKVHQRPIWEPLASPPRAARRVAFVALAAAPRPIERVHVGHRHVRVHDTSGQLPLGTHHRLRYFDPDSHRLGRTAYRGLVLAIAAVFAVLALAFDLSSYDPFGPGLGWSPGVLLVIGLSAYLLYRGRGESHRTPPPPGDLEF</sequence>
<dbReference type="InterPro" id="IPR050367">
    <property type="entry name" value="APC_superfamily"/>
</dbReference>
<dbReference type="PANTHER" id="PTHR42770:SF11">
    <property type="entry name" value="INNER MEMBRANE TRANSPORT PROTEIN YBAT"/>
    <property type="match status" value="1"/>
</dbReference>
<keyword evidence="5 6" id="KW-0472">Membrane</keyword>
<dbReference type="Proteomes" id="UP000620075">
    <property type="component" value="Unassembled WGS sequence"/>
</dbReference>
<feature type="transmembrane region" description="Helical" evidence="6">
    <location>
        <begin position="556"/>
        <end position="575"/>
    </location>
</feature>
<feature type="transmembrane region" description="Helical" evidence="6">
    <location>
        <begin position="436"/>
        <end position="457"/>
    </location>
</feature>
<dbReference type="InterPro" id="IPR002293">
    <property type="entry name" value="AA/rel_permease1"/>
</dbReference>
<feature type="transmembrane region" description="Helical" evidence="6">
    <location>
        <begin position="314"/>
        <end position="338"/>
    </location>
</feature>